<evidence type="ECO:0000313" key="3">
    <source>
        <dbReference type="Proteomes" id="UP000325440"/>
    </source>
</evidence>
<proteinExistence type="predicted"/>
<protein>
    <submittedName>
        <fullName evidence="2">Uncharacterized protein</fullName>
    </submittedName>
</protein>
<evidence type="ECO:0000256" key="1">
    <source>
        <dbReference type="SAM" id="MobiDB-lite"/>
    </source>
</evidence>
<feature type="compositionally biased region" description="Basic and acidic residues" evidence="1">
    <location>
        <begin position="96"/>
        <end position="107"/>
    </location>
</feature>
<organism evidence="2 3">
    <name type="scientific">Cinara cedri</name>
    <dbReference type="NCBI Taxonomy" id="506608"/>
    <lineage>
        <taxon>Eukaryota</taxon>
        <taxon>Metazoa</taxon>
        <taxon>Ecdysozoa</taxon>
        <taxon>Arthropoda</taxon>
        <taxon>Hexapoda</taxon>
        <taxon>Insecta</taxon>
        <taxon>Pterygota</taxon>
        <taxon>Neoptera</taxon>
        <taxon>Paraneoptera</taxon>
        <taxon>Hemiptera</taxon>
        <taxon>Sternorrhyncha</taxon>
        <taxon>Aphidomorpha</taxon>
        <taxon>Aphidoidea</taxon>
        <taxon>Aphididae</taxon>
        <taxon>Lachninae</taxon>
        <taxon>Cinara</taxon>
    </lineage>
</organism>
<dbReference type="Proteomes" id="UP000325440">
    <property type="component" value="Unassembled WGS sequence"/>
</dbReference>
<evidence type="ECO:0000313" key="2">
    <source>
        <dbReference type="EMBL" id="VVC24433.1"/>
    </source>
</evidence>
<dbReference type="EMBL" id="CABPRJ010000002">
    <property type="protein sequence ID" value="VVC24433.1"/>
    <property type="molecule type" value="Genomic_DNA"/>
</dbReference>
<gene>
    <name evidence="2" type="ORF">CINCED_3A008010</name>
</gene>
<name>A0A5E4M0F2_9HEMI</name>
<feature type="region of interest" description="Disordered" evidence="1">
    <location>
        <begin position="88"/>
        <end position="108"/>
    </location>
</feature>
<dbReference type="AlphaFoldDB" id="A0A5E4M0F2"/>
<accession>A0A5E4M0F2</accession>
<keyword evidence="3" id="KW-1185">Reference proteome</keyword>
<reference evidence="2 3" key="1">
    <citation type="submission" date="2019-08" db="EMBL/GenBank/DDBJ databases">
        <authorList>
            <person name="Alioto T."/>
            <person name="Alioto T."/>
            <person name="Gomez Garrido J."/>
        </authorList>
    </citation>
    <scope>NUCLEOTIDE SEQUENCE [LARGE SCALE GENOMIC DNA]</scope>
</reference>
<sequence>MDFGDVNPSTRLNPSEKPSASWCNRIFGGRFRLVSATGLLNAFGLSRRVERPKDRKNVKRSGCLTSVFRRIRLSCIFCGTGTVRRRRSKAKRRKHISGDEPDNHESLESTSWANLPFSELFDQINTMEDNTADNSILQTDPDLACSSSADWMCVDERAVTDPKFTECFPTISAFQSVSLLETSRQLSRITSDETLDEDDSALKISEVPDDIDNSDRICTPVIYNTIDFTECFPTISAFQSVSLLETSRQLSRITSDETLDEDDSALKISEVPDHIDNYDRRCTPVIYNTIDVCTPRCATLELWNLLNYDDQRSIQPELNSISIDFTECFPTISAFQSVSLLETSRQLSRITSDETLDEDDSALKISEVPDDIDNSDRICTPVIYNTIDVCTPRCATLELWNLLNDVVQMSIQPELDSISIDFTECFPTISAFQSVSLLETSRQLSRITSDETLDEDDSALKISEVPDHIDNYDRRCTPVICNTIDVCTPRCATLELWNLLNDVVQMSIQPELDSISIDHPKFLFYPDDKISEVPDDIDNYDRRCTPVICNTMDVCTPRCATLELWNLLNDIEQMSIHPELDSISIDFTEFFPTISAFQSVSLLETSRQLSRITSDETLDEDDSALKISKVPDDIDNYDRRCTPVICNTIDLTESFPTISAFQSVSLLETSRQLSRITSDETLDDDNSALKISEVPDDIDNSDRICTLVDEECLAMSASRSIYDVIFSWLYTSGECFDDNTF</sequence>